<dbReference type="CDD" id="cd00592">
    <property type="entry name" value="HTH_MerR-like"/>
    <property type="match status" value="1"/>
</dbReference>
<feature type="domain" description="HTH merR-type" evidence="5">
    <location>
        <begin position="4"/>
        <end position="72"/>
    </location>
</feature>
<dbReference type="InterPro" id="IPR000551">
    <property type="entry name" value="MerR-type_HTH_dom"/>
</dbReference>
<dbReference type="Pfam" id="PF13411">
    <property type="entry name" value="MerR_1"/>
    <property type="match status" value="1"/>
</dbReference>
<dbReference type="PRINTS" id="PR00040">
    <property type="entry name" value="HTHMERR"/>
</dbReference>
<dbReference type="RefSeq" id="WP_262399881.1">
    <property type="nucleotide sequence ID" value="NZ_JACRTB010000010.1"/>
</dbReference>
<evidence type="ECO:0000256" key="3">
    <source>
        <dbReference type="ARBA" id="ARBA00023125"/>
    </source>
</evidence>
<dbReference type="PROSITE" id="PS50937">
    <property type="entry name" value="HTH_MERR_2"/>
    <property type="match status" value="1"/>
</dbReference>
<evidence type="ECO:0000313" key="6">
    <source>
        <dbReference type="EMBL" id="MBC8576353.1"/>
    </source>
</evidence>
<sequence>MKPSYQITEVARLYGLNPDTLRYYEEQGLLHPVRGENRYRMYGIDDICNINVIRALRELGIPVDRIRRYTEDRRCETTLRLLDEQEEVIGRKLTQLRRARAQVRARRGRILAAQALPVGQIRVMELPDRRGLSLRQNRIFSFEIDYALKKLENRHAELLRGIGSLCMGALLDGDSFRQGDLTRYSKVFFLGEGLKGCPVLLPGGRYLSLVYAGDYAAFPGCCRALLDYAREHALETAGEPLEIYHIDAHDTDNLDEYRTEIQIPLM</sequence>
<dbReference type="SMART" id="SM00422">
    <property type="entry name" value="HTH_MERR"/>
    <property type="match status" value="1"/>
</dbReference>
<dbReference type="PANTHER" id="PTHR30204:SF69">
    <property type="entry name" value="MERR-FAMILY TRANSCRIPTIONAL REGULATOR"/>
    <property type="match status" value="1"/>
</dbReference>
<evidence type="ECO:0000313" key="7">
    <source>
        <dbReference type="Proteomes" id="UP000658131"/>
    </source>
</evidence>
<dbReference type="InterPro" id="IPR010499">
    <property type="entry name" value="AraC_E-bd"/>
</dbReference>
<dbReference type="SMART" id="SM00871">
    <property type="entry name" value="AraC_E_bind"/>
    <property type="match status" value="1"/>
</dbReference>
<evidence type="ECO:0000256" key="2">
    <source>
        <dbReference type="ARBA" id="ARBA00023015"/>
    </source>
</evidence>
<name>A0ABR7NIV6_9FIRM</name>
<dbReference type="InterPro" id="IPR029442">
    <property type="entry name" value="GyrI-like"/>
</dbReference>
<dbReference type="Gene3D" id="1.10.1660.10">
    <property type="match status" value="1"/>
</dbReference>
<dbReference type="InterPro" id="IPR047057">
    <property type="entry name" value="MerR_fam"/>
</dbReference>
<dbReference type="Proteomes" id="UP000658131">
    <property type="component" value="Unassembled WGS sequence"/>
</dbReference>
<gene>
    <name evidence="6" type="ORF">H8717_08045</name>
</gene>
<keyword evidence="1" id="KW-0678">Repressor</keyword>
<dbReference type="Pfam" id="PF06445">
    <property type="entry name" value="GyrI-like"/>
    <property type="match status" value="1"/>
</dbReference>
<dbReference type="SUPFAM" id="SSF55136">
    <property type="entry name" value="Probable bacterial effector-binding domain"/>
    <property type="match status" value="1"/>
</dbReference>
<reference evidence="6 7" key="1">
    <citation type="submission" date="2020-08" db="EMBL/GenBank/DDBJ databases">
        <title>Genome public.</title>
        <authorList>
            <person name="Liu C."/>
            <person name="Sun Q."/>
        </authorList>
    </citation>
    <scope>NUCLEOTIDE SEQUENCE [LARGE SCALE GENOMIC DNA]</scope>
    <source>
        <strain evidence="6 7">BX1</strain>
    </source>
</reference>
<evidence type="ECO:0000256" key="1">
    <source>
        <dbReference type="ARBA" id="ARBA00022491"/>
    </source>
</evidence>
<dbReference type="InterPro" id="IPR011256">
    <property type="entry name" value="Reg_factor_effector_dom_sf"/>
</dbReference>
<keyword evidence="2" id="KW-0805">Transcription regulation</keyword>
<dbReference type="SUPFAM" id="SSF46955">
    <property type="entry name" value="Putative DNA-binding domain"/>
    <property type="match status" value="1"/>
</dbReference>
<dbReference type="InterPro" id="IPR009061">
    <property type="entry name" value="DNA-bd_dom_put_sf"/>
</dbReference>
<keyword evidence="3" id="KW-0238">DNA-binding</keyword>
<comment type="caution">
    <text evidence="6">The sequence shown here is derived from an EMBL/GenBank/DDBJ whole genome shotgun (WGS) entry which is preliminary data.</text>
</comment>
<evidence type="ECO:0000256" key="4">
    <source>
        <dbReference type="ARBA" id="ARBA00023163"/>
    </source>
</evidence>
<keyword evidence="7" id="KW-1185">Reference proteome</keyword>
<protein>
    <submittedName>
        <fullName evidence="6">MerR family transcriptional regulator</fullName>
    </submittedName>
</protein>
<dbReference type="EMBL" id="JACRTB010000010">
    <property type="protein sequence ID" value="MBC8576353.1"/>
    <property type="molecule type" value="Genomic_DNA"/>
</dbReference>
<proteinExistence type="predicted"/>
<organism evidence="6 7">
    <name type="scientific">Yanshouia hominis</name>
    <dbReference type="NCBI Taxonomy" id="2763673"/>
    <lineage>
        <taxon>Bacteria</taxon>
        <taxon>Bacillati</taxon>
        <taxon>Bacillota</taxon>
        <taxon>Clostridia</taxon>
        <taxon>Eubacteriales</taxon>
        <taxon>Oscillospiraceae</taxon>
        <taxon>Yanshouia</taxon>
    </lineage>
</organism>
<evidence type="ECO:0000259" key="5">
    <source>
        <dbReference type="PROSITE" id="PS50937"/>
    </source>
</evidence>
<accession>A0ABR7NIV6</accession>
<dbReference type="Gene3D" id="3.20.80.10">
    <property type="entry name" value="Regulatory factor, effector binding domain"/>
    <property type="match status" value="1"/>
</dbReference>
<dbReference type="PANTHER" id="PTHR30204">
    <property type="entry name" value="REDOX-CYCLING DRUG-SENSING TRANSCRIPTIONAL ACTIVATOR SOXR"/>
    <property type="match status" value="1"/>
</dbReference>
<keyword evidence="4" id="KW-0804">Transcription</keyword>